<dbReference type="GO" id="GO:0030267">
    <property type="term" value="F:glyoxylate reductase (NADPH) activity"/>
    <property type="evidence" value="ECO:0007669"/>
    <property type="project" value="TreeGrafter"/>
</dbReference>
<keyword evidence="6" id="KW-1185">Reference proteome</keyword>
<dbReference type="GO" id="GO:0016618">
    <property type="term" value="F:hydroxypyruvate reductase [NAD(P)H] activity"/>
    <property type="evidence" value="ECO:0007669"/>
    <property type="project" value="TreeGrafter"/>
</dbReference>
<name>A0A643CEZ6_BALPH</name>
<gene>
    <name evidence="5" type="ORF">E2I00_004348</name>
</gene>
<feature type="domain" description="D-isomer specific 2-hydroxyacid dehydrogenase catalytic" evidence="4">
    <location>
        <begin position="175"/>
        <end position="409"/>
    </location>
</feature>
<dbReference type="Proteomes" id="UP000437017">
    <property type="component" value="Unassembled WGS sequence"/>
</dbReference>
<feature type="region of interest" description="Disordered" evidence="3">
    <location>
        <begin position="342"/>
        <end position="361"/>
    </location>
</feature>
<dbReference type="InterPro" id="IPR006139">
    <property type="entry name" value="D-isomer_2_OHA_DH_cat_dom"/>
</dbReference>
<dbReference type="GO" id="GO:0051287">
    <property type="term" value="F:NAD binding"/>
    <property type="evidence" value="ECO:0007669"/>
    <property type="project" value="InterPro"/>
</dbReference>
<dbReference type="InterPro" id="IPR050223">
    <property type="entry name" value="D-isomer_2-hydroxyacid_DH"/>
</dbReference>
<dbReference type="EMBL" id="SGJD01001692">
    <property type="protein sequence ID" value="KAB0398801.1"/>
    <property type="molecule type" value="Genomic_DNA"/>
</dbReference>
<dbReference type="Gene3D" id="3.40.50.720">
    <property type="entry name" value="NAD(P)-binding Rossmann-like Domain"/>
    <property type="match status" value="2"/>
</dbReference>
<dbReference type="OrthoDB" id="298012at2759"/>
<feature type="compositionally biased region" description="Basic and acidic residues" evidence="3">
    <location>
        <begin position="86"/>
        <end position="106"/>
    </location>
</feature>
<dbReference type="AlphaFoldDB" id="A0A643CEZ6"/>
<feature type="region of interest" description="Disordered" evidence="3">
    <location>
        <begin position="86"/>
        <end position="120"/>
    </location>
</feature>
<evidence type="ECO:0000313" key="5">
    <source>
        <dbReference type="EMBL" id="KAB0398801.1"/>
    </source>
</evidence>
<comment type="caution">
    <text evidence="5">The sequence shown here is derived from an EMBL/GenBank/DDBJ whole genome shotgun (WGS) entry which is preliminary data.</text>
</comment>
<evidence type="ECO:0000259" key="4">
    <source>
        <dbReference type="Pfam" id="PF00389"/>
    </source>
</evidence>
<comment type="similarity">
    <text evidence="1">Belongs to the D-isomer specific 2-hydroxyacid dehydrogenase family.</text>
</comment>
<dbReference type="GO" id="GO:0005829">
    <property type="term" value="C:cytosol"/>
    <property type="evidence" value="ECO:0007669"/>
    <property type="project" value="TreeGrafter"/>
</dbReference>
<reference evidence="5 6" key="1">
    <citation type="journal article" date="2019" name="PLoS ONE">
        <title>Genomic analyses reveal an absence of contemporary introgressive admixture between fin whales and blue whales, despite known hybrids.</title>
        <authorList>
            <person name="Westbury M.V."/>
            <person name="Petersen B."/>
            <person name="Lorenzen E.D."/>
        </authorList>
    </citation>
    <scope>NUCLEOTIDE SEQUENCE [LARGE SCALE GENOMIC DNA]</scope>
    <source>
        <strain evidence="5">FinWhale-01</strain>
    </source>
</reference>
<dbReference type="SUPFAM" id="SSF52283">
    <property type="entry name" value="Formate/glycerate dehydrogenase catalytic domain-like"/>
    <property type="match status" value="1"/>
</dbReference>
<dbReference type="Pfam" id="PF00389">
    <property type="entry name" value="2-Hacid_dh"/>
    <property type="match status" value="1"/>
</dbReference>
<evidence type="ECO:0000256" key="3">
    <source>
        <dbReference type="SAM" id="MobiDB-lite"/>
    </source>
</evidence>
<dbReference type="PANTHER" id="PTHR10996:SF257">
    <property type="entry name" value="GLYOXYLATE REDUCTASE 1"/>
    <property type="match status" value="1"/>
</dbReference>
<evidence type="ECO:0000256" key="2">
    <source>
        <dbReference type="ARBA" id="ARBA00023002"/>
    </source>
</evidence>
<organism evidence="5 6">
    <name type="scientific">Balaenoptera physalus</name>
    <name type="common">Fin whale</name>
    <name type="synonym">Balaena physalus</name>
    <dbReference type="NCBI Taxonomy" id="9770"/>
    <lineage>
        <taxon>Eukaryota</taxon>
        <taxon>Metazoa</taxon>
        <taxon>Chordata</taxon>
        <taxon>Craniata</taxon>
        <taxon>Vertebrata</taxon>
        <taxon>Euteleostomi</taxon>
        <taxon>Mammalia</taxon>
        <taxon>Eutheria</taxon>
        <taxon>Laurasiatheria</taxon>
        <taxon>Artiodactyla</taxon>
        <taxon>Whippomorpha</taxon>
        <taxon>Cetacea</taxon>
        <taxon>Mysticeti</taxon>
        <taxon>Balaenopteridae</taxon>
        <taxon>Balaenoptera</taxon>
    </lineage>
</organism>
<dbReference type="PANTHER" id="PTHR10996">
    <property type="entry name" value="2-HYDROXYACID DEHYDROGENASE-RELATED"/>
    <property type="match status" value="1"/>
</dbReference>
<evidence type="ECO:0000256" key="1">
    <source>
        <dbReference type="ARBA" id="ARBA00005854"/>
    </source>
</evidence>
<proteinExistence type="inferred from homology"/>
<feature type="non-terminal residue" evidence="5">
    <location>
        <position position="412"/>
    </location>
</feature>
<protein>
    <recommendedName>
        <fullName evidence="4">D-isomer specific 2-hydroxyacid dehydrogenase catalytic domain-containing protein</fullName>
    </recommendedName>
</protein>
<evidence type="ECO:0000313" key="6">
    <source>
        <dbReference type="Proteomes" id="UP000437017"/>
    </source>
</evidence>
<accession>A0A643CEZ6</accession>
<keyword evidence="2" id="KW-0560">Oxidoreductase</keyword>
<feature type="non-terminal residue" evidence="5">
    <location>
        <position position="1"/>
    </location>
</feature>
<sequence>TGAGALRSLTSPLRCPGLAWETGPAGASLKSGVFLKDPDVAVWAGDWTELCRVGVTHLELHLGQKGEQGRAGPPFASAAFSSREVHSRLGVSQRRDHQERPSEGARRLPPQPKGRKKDPCRQKSIFLQATGDQDLPGVSVSGLEGQYGICEDHAGDLQKHFNLITMQEFLENKTQLGPKIQAVYVWGGRPAVSQELLRSPPSLKIVASVGAGLDHLDPGLVASFGVKAANTPHAVSSPTADLGMALLLAAARRVMEVGYFATYGEPFYKLDGLRKNRRRRKPLGPLTVRGWMTCFSDGTCDAGCEPDAPGPGPDGRRERSGMEPTAILPASAEVPAPPLCVGRGAVQEGPAPSPGHPLSTPSLLVNQDALVEALQTGALKQQRWIDHPLLELKNVTLTPHTGSATHQARRQT</sequence>